<organism evidence="1 2">
    <name type="scientific">Lachnellula cervina</name>
    <dbReference type="NCBI Taxonomy" id="1316786"/>
    <lineage>
        <taxon>Eukaryota</taxon>
        <taxon>Fungi</taxon>
        <taxon>Dikarya</taxon>
        <taxon>Ascomycota</taxon>
        <taxon>Pezizomycotina</taxon>
        <taxon>Leotiomycetes</taxon>
        <taxon>Helotiales</taxon>
        <taxon>Lachnaceae</taxon>
        <taxon>Lachnellula</taxon>
    </lineage>
</organism>
<dbReference type="EMBL" id="QGMG01000009">
    <property type="protein sequence ID" value="TVY59241.1"/>
    <property type="molecule type" value="Genomic_DNA"/>
</dbReference>
<evidence type="ECO:0000313" key="1">
    <source>
        <dbReference type="EMBL" id="TVY59241.1"/>
    </source>
</evidence>
<dbReference type="Proteomes" id="UP000481288">
    <property type="component" value="Unassembled WGS sequence"/>
</dbReference>
<reference evidence="1 2" key="1">
    <citation type="submission" date="2018-05" db="EMBL/GenBank/DDBJ databases">
        <title>Whole genome sequencing for identification of molecular markers to develop diagnostic detection tools for the regulated plant pathogen Lachnellula willkommii.</title>
        <authorList>
            <person name="Giroux E."/>
            <person name="Bilodeau G."/>
        </authorList>
    </citation>
    <scope>NUCLEOTIDE SEQUENCE [LARGE SCALE GENOMIC DNA]</scope>
    <source>
        <strain evidence="1 2">CBS 625.97</strain>
    </source>
</reference>
<accession>A0A7D8ZDY9</accession>
<evidence type="ECO:0000313" key="2">
    <source>
        <dbReference type="Proteomes" id="UP000481288"/>
    </source>
</evidence>
<comment type="caution">
    <text evidence="1">The sequence shown here is derived from an EMBL/GenBank/DDBJ whole genome shotgun (WGS) entry which is preliminary data.</text>
</comment>
<protein>
    <submittedName>
        <fullName evidence="1">Uncharacterized protein</fullName>
    </submittedName>
</protein>
<dbReference type="OrthoDB" id="3582307at2759"/>
<gene>
    <name evidence="1" type="ORF">LCER1_G000224</name>
</gene>
<dbReference type="AlphaFoldDB" id="A0A7D8ZDY9"/>
<keyword evidence="2" id="KW-1185">Reference proteome</keyword>
<name>A0A7D8ZDY9_9HELO</name>
<sequence length="139" mass="16599">MLGLRRQSPPSWYQDRLDDEVREVVAAKSPLEKLSETSDILFSIIRARYDGFPVHEPPLFVNYRHVLVYAYMLGKFTLRWKFYRTAAYLCKAPHCDSVREVVNPGKDHKLQEVASRHHIDPERFERVCWWLRWVFPLLP</sequence>
<proteinExistence type="predicted"/>